<dbReference type="HOGENOM" id="CLU_036138_5_1_9"/>
<feature type="compositionally biased region" description="Basic residues" evidence="6">
    <location>
        <begin position="312"/>
        <end position="327"/>
    </location>
</feature>
<keyword evidence="10" id="KW-1185">Reference proteome</keyword>
<feature type="transmembrane region" description="Helical" evidence="7">
    <location>
        <begin position="232"/>
        <end position="249"/>
    </location>
</feature>
<evidence type="ECO:0000256" key="7">
    <source>
        <dbReference type="SAM" id="Phobius"/>
    </source>
</evidence>
<feature type="transmembrane region" description="Helical" evidence="7">
    <location>
        <begin position="189"/>
        <end position="211"/>
    </location>
</feature>
<accession>E8K9P1</accession>
<sequence>MYIFQKNSRIERYQLKKGIITVKSIKRIALSIMGVAMLLVLTGCVQIDKATGQPTGPVWEFLGAPMGEAIKYLATDKGLGFGVAIIVVTIIVRLLILPLGIYQSWKATLHSEKMNALKDVLEPHQTRLKEATTQEEKLEAQQALFAAQKEHGISMLGGVGCFPILIQLPFFSAIYFAAQHTEGVSEASFMGIALGSPSWILLACAGVLYYLQSLLSLHGVEDETQREQLKKMIYMSPLMIVMFSIFSPASVTLYFVVGGIIMIFQQFIINYLIRPKLRKKVREEFAKNPPKASKTSGARKDVTPQQPAGIPTKKKNNKRNSGKQRSR</sequence>
<dbReference type="NCBIfam" id="NF002687">
    <property type="entry name" value="PRK02463.1"/>
    <property type="match status" value="1"/>
</dbReference>
<proteinExistence type="inferred from homology"/>
<dbReference type="eggNOG" id="COG0706">
    <property type="taxonomic scope" value="Bacteria"/>
</dbReference>
<evidence type="ECO:0000256" key="1">
    <source>
        <dbReference type="ARBA" id="ARBA00004141"/>
    </source>
</evidence>
<gene>
    <name evidence="9" type="ORF">HMPREF9180_0196</name>
</gene>
<keyword evidence="3 7" id="KW-1133">Transmembrane helix</keyword>
<evidence type="ECO:0000256" key="2">
    <source>
        <dbReference type="ARBA" id="ARBA00022692"/>
    </source>
</evidence>
<dbReference type="PANTHER" id="PTHR12428:SF65">
    <property type="entry name" value="CYTOCHROME C OXIDASE ASSEMBLY PROTEIN COX18, MITOCHONDRIAL"/>
    <property type="match status" value="1"/>
</dbReference>
<comment type="subcellular location">
    <subcellularLocation>
        <location evidence="1 5">Membrane</location>
        <topology evidence="1 5">Multi-pass membrane protein</topology>
    </subcellularLocation>
</comment>
<evidence type="ECO:0000256" key="6">
    <source>
        <dbReference type="SAM" id="MobiDB-lite"/>
    </source>
</evidence>
<dbReference type="PANTHER" id="PTHR12428">
    <property type="entry name" value="OXA1"/>
    <property type="match status" value="1"/>
</dbReference>
<dbReference type="GO" id="GO:0005886">
    <property type="term" value="C:plasma membrane"/>
    <property type="evidence" value="ECO:0007669"/>
    <property type="project" value="TreeGrafter"/>
</dbReference>
<evidence type="ECO:0000256" key="5">
    <source>
        <dbReference type="RuleBase" id="RU003945"/>
    </source>
</evidence>
<evidence type="ECO:0000313" key="9">
    <source>
        <dbReference type="EMBL" id="EFX41153.1"/>
    </source>
</evidence>
<protein>
    <submittedName>
        <fullName evidence="9">Membrane protein insertase, YidC/Oxa1 family</fullName>
    </submittedName>
</protein>
<feature type="region of interest" description="Disordered" evidence="6">
    <location>
        <begin position="284"/>
        <end position="327"/>
    </location>
</feature>
<dbReference type="GO" id="GO:0051205">
    <property type="term" value="P:protein insertion into membrane"/>
    <property type="evidence" value="ECO:0007669"/>
    <property type="project" value="TreeGrafter"/>
</dbReference>
<keyword evidence="4 7" id="KW-0472">Membrane</keyword>
<dbReference type="InterPro" id="IPR028055">
    <property type="entry name" value="YidC/Oxa/ALB_C"/>
</dbReference>
<dbReference type="NCBIfam" id="TIGR03592">
    <property type="entry name" value="yidC_oxa1_cterm"/>
    <property type="match status" value="1"/>
</dbReference>
<feature type="transmembrane region" description="Helical" evidence="7">
    <location>
        <begin position="255"/>
        <end position="273"/>
    </location>
</feature>
<evidence type="ECO:0000256" key="4">
    <source>
        <dbReference type="ARBA" id="ARBA00023136"/>
    </source>
</evidence>
<evidence type="ECO:0000256" key="3">
    <source>
        <dbReference type="ARBA" id="ARBA00022989"/>
    </source>
</evidence>
<dbReference type="Pfam" id="PF02096">
    <property type="entry name" value="60KD_IMP"/>
    <property type="match status" value="1"/>
</dbReference>
<dbReference type="InterPro" id="IPR001708">
    <property type="entry name" value="YidC/ALB3/OXA1/COX18"/>
</dbReference>
<dbReference type="AlphaFoldDB" id="E8K9P1"/>
<comment type="caution">
    <text evidence="9">The sequence shown here is derived from an EMBL/GenBank/DDBJ whole genome shotgun (WGS) entry which is preliminary data.</text>
</comment>
<keyword evidence="2 5" id="KW-0812">Transmembrane</keyword>
<dbReference type="STRING" id="888746.HMPREF9180_0196"/>
<feature type="transmembrane region" description="Helical" evidence="7">
    <location>
        <begin position="28"/>
        <end position="48"/>
    </location>
</feature>
<evidence type="ECO:0000313" key="10">
    <source>
        <dbReference type="Proteomes" id="UP000010304"/>
    </source>
</evidence>
<dbReference type="Proteomes" id="UP000010304">
    <property type="component" value="Unassembled WGS sequence"/>
</dbReference>
<evidence type="ECO:0000259" key="8">
    <source>
        <dbReference type="Pfam" id="PF02096"/>
    </source>
</evidence>
<dbReference type="GO" id="GO:0032977">
    <property type="term" value="F:membrane insertase activity"/>
    <property type="evidence" value="ECO:0007669"/>
    <property type="project" value="InterPro"/>
</dbReference>
<comment type="similarity">
    <text evidence="5">Belongs to the OXA1/ALB3/YidC family.</text>
</comment>
<feature type="transmembrane region" description="Helical" evidence="7">
    <location>
        <begin position="79"/>
        <end position="102"/>
    </location>
</feature>
<feature type="transmembrane region" description="Helical" evidence="7">
    <location>
        <begin position="155"/>
        <end position="177"/>
    </location>
</feature>
<organism evidence="9 10">
    <name type="scientific">Streptococcus peroris ATCC 700780</name>
    <dbReference type="NCBI Taxonomy" id="888746"/>
    <lineage>
        <taxon>Bacteria</taxon>
        <taxon>Bacillati</taxon>
        <taxon>Bacillota</taxon>
        <taxon>Bacilli</taxon>
        <taxon>Lactobacillales</taxon>
        <taxon>Streptococcaceae</taxon>
        <taxon>Streptococcus</taxon>
    </lineage>
</organism>
<dbReference type="EMBL" id="AEVF01000003">
    <property type="protein sequence ID" value="EFX41153.1"/>
    <property type="molecule type" value="Genomic_DNA"/>
</dbReference>
<reference evidence="9 10" key="1">
    <citation type="submission" date="2010-12" db="EMBL/GenBank/DDBJ databases">
        <authorList>
            <person name="Muzny D."/>
            <person name="Qin X."/>
            <person name="Deng J."/>
            <person name="Jiang H."/>
            <person name="Liu Y."/>
            <person name="Qu J."/>
            <person name="Song X.-Z."/>
            <person name="Zhang L."/>
            <person name="Thornton R."/>
            <person name="Coyle M."/>
            <person name="Francisco L."/>
            <person name="Jackson L."/>
            <person name="Javaid M."/>
            <person name="Korchina V."/>
            <person name="Kovar C."/>
            <person name="Mata R."/>
            <person name="Mathew T."/>
            <person name="Ngo R."/>
            <person name="Nguyen L."/>
            <person name="Nguyen N."/>
            <person name="Okwuonu G."/>
            <person name="Ongeri F."/>
            <person name="Pham C."/>
            <person name="Simmons D."/>
            <person name="Wilczek-Boney K."/>
            <person name="Hale W."/>
            <person name="Jakkamsetti A."/>
            <person name="Pham P."/>
            <person name="Ruth R."/>
            <person name="San Lucas F."/>
            <person name="Warren J."/>
            <person name="Zhang J."/>
            <person name="Zhao Z."/>
            <person name="Zhou C."/>
            <person name="Zhu D."/>
            <person name="Lee S."/>
            <person name="Bess C."/>
            <person name="Blankenburg K."/>
            <person name="Forbes L."/>
            <person name="Fu Q."/>
            <person name="Gubbala S."/>
            <person name="Hirani K."/>
            <person name="Jayaseelan J.C."/>
            <person name="Lara F."/>
            <person name="Munidasa M."/>
            <person name="Palculict T."/>
            <person name="Patil S."/>
            <person name="Pu L.-L."/>
            <person name="Saada N."/>
            <person name="Tang L."/>
            <person name="Weissenberger G."/>
            <person name="Zhu Y."/>
            <person name="Hemphill L."/>
            <person name="Shang Y."/>
            <person name="Youmans B."/>
            <person name="Ayvaz T."/>
            <person name="Ross M."/>
            <person name="Santibanez J."/>
            <person name="Aqrawi P."/>
            <person name="Gross S."/>
            <person name="Joshi V."/>
            <person name="Fowler G."/>
            <person name="Nazareth L."/>
            <person name="Reid J."/>
            <person name="Worley K."/>
            <person name="Petrosino J."/>
            <person name="Highlander S."/>
            <person name="Gibbs R."/>
        </authorList>
    </citation>
    <scope>NUCLEOTIDE SEQUENCE [LARGE SCALE GENOMIC DNA]</scope>
    <source>
        <strain evidence="9 10">ATCC 700780</strain>
    </source>
</reference>
<name>E8K9P1_9STRE</name>
<feature type="domain" description="Membrane insertase YidC/Oxa/ALB C-terminal" evidence="8">
    <location>
        <begin position="81"/>
        <end position="270"/>
    </location>
</feature>